<dbReference type="PANTHER" id="PTHR39160:SF4">
    <property type="entry name" value="RESUSCITATION-PROMOTING FACTOR RPFB"/>
    <property type="match status" value="1"/>
</dbReference>
<dbReference type="Proteomes" id="UP001596410">
    <property type="component" value="Unassembled WGS sequence"/>
</dbReference>
<gene>
    <name evidence="3" type="ORF">ACFQIC_19280</name>
</gene>
<keyword evidence="1" id="KW-0732">Signal</keyword>
<protein>
    <submittedName>
        <fullName evidence="3">3D domain-containing protein</fullName>
    </submittedName>
</protein>
<dbReference type="Pfam" id="PF06725">
    <property type="entry name" value="3D"/>
    <property type="match status" value="1"/>
</dbReference>
<dbReference type="RefSeq" id="WP_204708431.1">
    <property type="nucleotide sequence ID" value="NZ_JBHSZV010000062.1"/>
</dbReference>
<evidence type="ECO:0000313" key="3">
    <source>
        <dbReference type="EMBL" id="MFC7063944.1"/>
    </source>
</evidence>
<evidence type="ECO:0000256" key="1">
    <source>
        <dbReference type="ARBA" id="ARBA00022729"/>
    </source>
</evidence>
<dbReference type="InterPro" id="IPR036908">
    <property type="entry name" value="RlpA-like_sf"/>
</dbReference>
<keyword evidence="4" id="KW-1185">Reference proteome</keyword>
<dbReference type="PANTHER" id="PTHR39160">
    <property type="entry name" value="CELL WALL-BINDING PROTEIN YOCH"/>
    <property type="match status" value="1"/>
</dbReference>
<sequence>MTQIFKRILLFILFVGAIYSTWLSISNLSLKDVNDWITLKELTKSEESGEELTLTNTSSESAATSASINKDSLEDILNLSEFPRYTVTATGYTAGHESTGKHADHPAFGITYSGVEVKRDLYSTIAADLEIFPLGTVLFIPGYGYGVVADTGSAIKGDKIDLYYPSVEDVYNQWGKKEIDVFVIEEGDGTLREKDLIYYNDNEALEVFRNEILGE</sequence>
<organism evidence="3 4">
    <name type="scientific">Halobacillus seohaensis</name>
    <dbReference type="NCBI Taxonomy" id="447421"/>
    <lineage>
        <taxon>Bacteria</taxon>
        <taxon>Bacillati</taxon>
        <taxon>Bacillota</taxon>
        <taxon>Bacilli</taxon>
        <taxon>Bacillales</taxon>
        <taxon>Bacillaceae</taxon>
        <taxon>Halobacillus</taxon>
    </lineage>
</organism>
<name>A0ABW2ENJ9_9BACI</name>
<proteinExistence type="predicted"/>
<feature type="domain" description="3D" evidence="2">
    <location>
        <begin position="123"/>
        <end position="184"/>
    </location>
</feature>
<dbReference type="Gene3D" id="2.40.40.10">
    <property type="entry name" value="RlpA-like domain"/>
    <property type="match status" value="1"/>
</dbReference>
<reference evidence="4" key="1">
    <citation type="journal article" date="2019" name="Int. J. Syst. Evol. Microbiol.">
        <title>The Global Catalogue of Microorganisms (GCM) 10K type strain sequencing project: providing services to taxonomists for standard genome sequencing and annotation.</title>
        <authorList>
            <consortium name="The Broad Institute Genomics Platform"/>
            <consortium name="The Broad Institute Genome Sequencing Center for Infectious Disease"/>
            <person name="Wu L."/>
            <person name="Ma J."/>
        </authorList>
    </citation>
    <scope>NUCLEOTIDE SEQUENCE [LARGE SCALE GENOMIC DNA]</scope>
    <source>
        <strain evidence="4">CGMCC 4.1621</strain>
    </source>
</reference>
<dbReference type="InterPro" id="IPR051933">
    <property type="entry name" value="Resuscitation_pf_RpfB"/>
</dbReference>
<dbReference type="EMBL" id="JBHSZV010000062">
    <property type="protein sequence ID" value="MFC7063944.1"/>
    <property type="molecule type" value="Genomic_DNA"/>
</dbReference>
<evidence type="ECO:0000313" key="4">
    <source>
        <dbReference type="Proteomes" id="UP001596410"/>
    </source>
</evidence>
<dbReference type="InterPro" id="IPR010611">
    <property type="entry name" value="3D_dom"/>
</dbReference>
<evidence type="ECO:0000259" key="2">
    <source>
        <dbReference type="Pfam" id="PF06725"/>
    </source>
</evidence>
<comment type="caution">
    <text evidence="3">The sequence shown here is derived from an EMBL/GenBank/DDBJ whole genome shotgun (WGS) entry which is preliminary data.</text>
</comment>
<accession>A0ABW2ENJ9</accession>
<dbReference type="SUPFAM" id="SSF50685">
    <property type="entry name" value="Barwin-like endoglucanases"/>
    <property type="match status" value="1"/>
</dbReference>
<dbReference type="CDD" id="cd22786">
    <property type="entry name" value="DPBB_YuiC-like"/>
    <property type="match status" value="1"/>
</dbReference>